<dbReference type="InterPro" id="IPR052201">
    <property type="entry name" value="LRR-containing_regulator"/>
</dbReference>
<dbReference type="EMBL" id="JABMIG020000062">
    <property type="protein sequence ID" value="KAL3796583.1"/>
    <property type="molecule type" value="Genomic_DNA"/>
</dbReference>
<evidence type="ECO:0000313" key="4">
    <source>
        <dbReference type="Proteomes" id="UP001516023"/>
    </source>
</evidence>
<organism evidence="3 4">
    <name type="scientific">Cyclotella cryptica</name>
    <dbReference type="NCBI Taxonomy" id="29204"/>
    <lineage>
        <taxon>Eukaryota</taxon>
        <taxon>Sar</taxon>
        <taxon>Stramenopiles</taxon>
        <taxon>Ochrophyta</taxon>
        <taxon>Bacillariophyta</taxon>
        <taxon>Coscinodiscophyceae</taxon>
        <taxon>Thalassiosirophycidae</taxon>
        <taxon>Stephanodiscales</taxon>
        <taxon>Stephanodiscaceae</taxon>
        <taxon>Cyclotella</taxon>
    </lineage>
</organism>
<keyword evidence="4" id="KW-1185">Reference proteome</keyword>
<accession>A0ABD3Q837</accession>
<protein>
    <submittedName>
        <fullName evidence="3">Uncharacterized protein</fullName>
    </submittedName>
</protein>
<dbReference type="AlphaFoldDB" id="A0ABD3Q837"/>
<dbReference type="Proteomes" id="UP001516023">
    <property type="component" value="Unassembled WGS sequence"/>
</dbReference>
<feature type="compositionally biased region" description="Polar residues" evidence="2">
    <location>
        <begin position="263"/>
        <end position="277"/>
    </location>
</feature>
<sequence length="307" mass="34019">MFFYNELKPLLARISSNSADLRSIQLSHKKITDKNLLQISDALQTNSNVNEIWLTNNLITEVGSLTAALESNSTVGELYLGGNKLGDRGGKMKLLRDYFARFCFRGDRFASFLNSTISLSNAASCIAALIQRNSTITDMGIEENNISDAGARMLADALSHNSTLQTLKLNGNNIDSFDTMIIINEKLKKNKDCAKKKLLEEHPEYEMQKIKKEKKKSRRSKPEKEKIARKSDDSNVNADTPKSKAPSEGSCERARIRDELPSSGKSLESNVEPSQKLMTDKLKSGLKVGSTQNSASASKNKREGTFC</sequence>
<comment type="caution">
    <text evidence="3">The sequence shown here is derived from an EMBL/GenBank/DDBJ whole genome shotgun (WGS) entry which is preliminary data.</text>
</comment>
<gene>
    <name evidence="3" type="ORF">HJC23_009714</name>
</gene>
<keyword evidence="1" id="KW-0677">Repeat</keyword>
<dbReference type="SMART" id="SM00368">
    <property type="entry name" value="LRR_RI"/>
    <property type="match status" value="5"/>
</dbReference>
<proteinExistence type="predicted"/>
<dbReference type="InterPro" id="IPR032675">
    <property type="entry name" value="LRR_dom_sf"/>
</dbReference>
<evidence type="ECO:0000256" key="2">
    <source>
        <dbReference type="SAM" id="MobiDB-lite"/>
    </source>
</evidence>
<feature type="compositionally biased region" description="Basic and acidic residues" evidence="2">
    <location>
        <begin position="220"/>
        <end position="233"/>
    </location>
</feature>
<dbReference type="SUPFAM" id="SSF52047">
    <property type="entry name" value="RNI-like"/>
    <property type="match status" value="1"/>
</dbReference>
<dbReference type="InterPro" id="IPR001611">
    <property type="entry name" value="Leu-rich_rpt"/>
</dbReference>
<evidence type="ECO:0000313" key="3">
    <source>
        <dbReference type="EMBL" id="KAL3796583.1"/>
    </source>
</evidence>
<feature type="region of interest" description="Disordered" evidence="2">
    <location>
        <begin position="208"/>
        <end position="307"/>
    </location>
</feature>
<reference evidence="3 4" key="1">
    <citation type="journal article" date="2020" name="G3 (Bethesda)">
        <title>Improved Reference Genome for Cyclotella cryptica CCMP332, a Model for Cell Wall Morphogenesis, Salinity Adaptation, and Lipid Production in Diatoms (Bacillariophyta).</title>
        <authorList>
            <person name="Roberts W.R."/>
            <person name="Downey K.M."/>
            <person name="Ruck E.C."/>
            <person name="Traller J.C."/>
            <person name="Alverson A.J."/>
        </authorList>
    </citation>
    <scope>NUCLEOTIDE SEQUENCE [LARGE SCALE GENOMIC DNA]</scope>
    <source>
        <strain evidence="3 4">CCMP332</strain>
    </source>
</reference>
<name>A0ABD3Q837_9STRA</name>
<dbReference type="Gene3D" id="3.80.10.10">
    <property type="entry name" value="Ribonuclease Inhibitor"/>
    <property type="match status" value="2"/>
</dbReference>
<dbReference type="PANTHER" id="PTHR24111:SF0">
    <property type="entry name" value="LEUCINE-RICH REPEAT-CONTAINING PROTEIN"/>
    <property type="match status" value="1"/>
</dbReference>
<evidence type="ECO:0000256" key="1">
    <source>
        <dbReference type="ARBA" id="ARBA00022737"/>
    </source>
</evidence>
<feature type="compositionally biased region" description="Polar residues" evidence="2">
    <location>
        <begin position="289"/>
        <end position="298"/>
    </location>
</feature>
<dbReference type="Pfam" id="PF13516">
    <property type="entry name" value="LRR_6"/>
    <property type="match status" value="2"/>
</dbReference>
<feature type="compositionally biased region" description="Basic and acidic residues" evidence="2">
    <location>
        <begin position="250"/>
        <end position="260"/>
    </location>
</feature>
<dbReference type="PANTHER" id="PTHR24111">
    <property type="entry name" value="LEUCINE-RICH REPEAT-CONTAINING PROTEIN 34"/>
    <property type="match status" value="1"/>
</dbReference>